<dbReference type="GO" id="GO:0003677">
    <property type="term" value="F:DNA binding"/>
    <property type="evidence" value="ECO:0007669"/>
    <property type="project" value="InterPro"/>
</dbReference>
<proteinExistence type="predicted"/>
<dbReference type="Proteomes" id="UP001457282">
    <property type="component" value="Unassembled WGS sequence"/>
</dbReference>
<dbReference type="GO" id="GO:0006355">
    <property type="term" value="P:regulation of DNA-templated transcription"/>
    <property type="evidence" value="ECO:0007669"/>
    <property type="project" value="InterPro"/>
</dbReference>
<evidence type="ECO:0000313" key="1">
    <source>
        <dbReference type="EMBL" id="KAK9929584.1"/>
    </source>
</evidence>
<sequence>MEERRGHQLPGERFCPMEERTSSLVPQAHVERQKVPGRGRVCSTATYTTRALRRTVGSARGGPMDSGKIVNSVETGLVVGLKKRYSYKNEASVHHGCWIMYEFELLDRSKKQKKNNDYVLCLLRKMGNLKVKRKKTTSQEEVLGVNYVL</sequence>
<dbReference type="AlphaFoldDB" id="A0AAW1WZJ8"/>
<dbReference type="EMBL" id="JBEDUW010000005">
    <property type="protein sequence ID" value="KAK9929584.1"/>
    <property type="molecule type" value="Genomic_DNA"/>
</dbReference>
<keyword evidence="2" id="KW-1185">Reference proteome</keyword>
<comment type="caution">
    <text evidence="1">The sequence shown here is derived from an EMBL/GenBank/DDBJ whole genome shotgun (WGS) entry which is preliminary data.</text>
</comment>
<dbReference type="SUPFAM" id="SSF101941">
    <property type="entry name" value="NAC domain"/>
    <property type="match status" value="1"/>
</dbReference>
<evidence type="ECO:0008006" key="3">
    <source>
        <dbReference type="Google" id="ProtNLM"/>
    </source>
</evidence>
<dbReference type="InterPro" id="IPR036093">
    <property type="entry name" value="NAC_dom_sf"/>
</dbReference>
<protein>
    <recommendedName>
        <fullName evidence="3">NAC domain-containing protein</fullName>
    </recommendedName>
</protein>
<evidence type="ECO:0000313" key="2">
    <source>
        <dbReference type="Proteomes" id="UP001457282"/>
    </source>
</evidence>
<accession>A0AAW1WZJ8</accession>
<dbReference type="Gene3D" id="2.170.150.80">
    <property type="entry name" value="NAC domain"/>
    <property type="match status" value="1"/>
</dbReference>
<organism evidence="1 2">
    <name type="scientific">Rubus argutus</name>
    <name type="common">Southern blackberry</name>
    <dbReference type="NCBI Taxonomy" id="59490"/>
    <lineage>
        <taxon>Eukaryota</taxon>
        <taxon>Viridiplantae</taxon>
        <taxon>Streptophyta</taxon>
        <taxon>Embryophyta</taxon>
        <taxon>Tracheophyta</taxon>
        <taxon>Spermatophyta</taxon>
        <taxon>Magnoliopsida</taxon>
        <taxon>eudicotyledons</taxon>
        <taxon>Gunneridae</taxon>
        <taxon>Pentapetalae</taxon>
        <taxon>rosids</taxon>
        <taxon>fabids</taxon>
        <taxon>Rosales</taxon>
        <taxon>Rosaceae</taxon>
        <taxon>Rosoideae</taxon>
        <taxon>Rosoideae incertae sedis</taxon>
        <taxon>Rubus</taxon>
    </lineage>
</organism>
<reference evidence="1 2" key="1">
    <citation type="journal article" date="2023" name="G3 (Bethesda)">
        <title>A chromosome-length genome assembly and annotation of blackberry (Rubus argutus, cv. 'Hillquist').</title>
        <authorList>
            <person name="Bruna T."/>
            <person name="Aryal R."/>
            <person name="Dudchenko O."/>
            <person name="Sargent D.J."/>
            <person name="Mead D."/>
            <person name="Buti M."/>
            <person name="Cavallini A."/>
            <person name="Hytonen T."/>
            <person name="Andres J."/>
            <person name="Pham M."/>
            <person name="Weisz D."/>
            <person name="Mascagni F."/>
            <person name="Usai G."/>
            <person name="Natali L."/>
            <person name="Bassil N."/>
            <person name="Fernandez G.E."/>
            <person name="Lomsadze A."/>
            <person name="Armour M."/>
            <person name="Olukolu B."/>
            <person name="Poorten T."/>
            <person name="Britton C."/>
            <person name="Davik J."/>
            <person name="Ashrafi H."/>
            <person name="Aiden E.L."/>
            <person name="Borodovsky M."/>
            <person name="Worthington M."/>
        </authorList>
    </citation>
    <scope>NUCLEOTIDE SEQUENCE [LARGE SCALE GENOMIC DNA]</scope>
    <source>
        <strain evidence="1">PI 553951</strain>
    </source>
</reference>
<name>A0AAW1WZJ8_RUBAR</name>
<gene>
    <name evidence="1" type="ORF">M0R45_026678</name>
</gene>